<dbReference type="CDD" id="cd16454">
    <property type="entry name" value="RING-H2_PA-TM-RING"/>
    <property type="match status" value="1"/>
</dbReference>
<dbReference type="InterPro" id="IPR013083">
    <property type="entry name" value="Znf_RING/FYVE/PHD"/>
</dbReference>
<dbReference type="InterPro" id="IPR042494">
    <property type="entry name" value="RNF103"/>
</dbReference>
<dbReference type="Gene3D" id="3.30.40.10">
    <property type="entry name" value="Zinc/RING finger domain, C3HC4 (zinc finger)"/>
    <property type="match status" value="1"/>
</dbReference>
<feature type="domain" description="RING-type" evidence="6">
    <location>
        <begin position="616"/>
        <end position="658"/>
    </location>
</feature>
<keyword evidence="5" id="KW-0472">Membrane</keyword>
<evidence type="ECO:0000259" key="6">
    <source>
        <dbReference type="PROSITE" id="PS50089"/>
    </source>
</evidence>
<evidence type="ECO:0000256" key="4">
    <source>
        <dbReference type="SAM" id="MobiDB-lite"/>
    </source>
</evidence>
<dbReference type="PANTHER" id="PTHR15302">
    <property type="entry name" value="E3 UBIQUITIN-PROTEIN LIGASE RNF103"/>
    <property type="match status" value="1"/>
</dbReference>
<comment type="caution">
    <text evidence="7">The sequence shown here is derived from an EMBL/GenBank/DDBJ whole genome shotgun (WGS) entry which is preliminary data.</text>
</comment>
<feature type="transmembrane region" description="Helical" evidence="5">
    <location>
        <begin position="443"/>
        <end position="465"/>
    </location>
</feature>
<dbReference type="PANTHER" id="PTHR15302:SF0">
    <property type="entry name" value="E3 UBIQUITIN-PROTEIN LIGASE RNF103"/>
    <property type="match status" value="1"/>
</dbReference>
<feature type="transmembrane region" description="Helical" evidence="5">
    <location>
        <begin position="386"/>
        <end position="404"/>
    </location>
</feature>
<proteinExistence type="predicted"/>
<evidence type="ECO:0000256" key="2">
    <source>
        <dbReference type="ARBA" id="ARBA00022833"/>
    </source>
</evidence>
<dbReference type="SMART" id="SM00184">
    <property type="entry name" value="RING"/>
    <property type="match status" value="1"/>
</dbReference>
<dbReference type="Proteomes" id="UP001634394">
    <property type="component" value="Unassembled WGS sequence"/>
</dbReference>
<keyword evidence="1 3" id="KW-0479">Metal-binding</keyword>
<dbReference type="SUPFAM" id="SSF57850">
    <property type="entry name" value="RING/U-box"/>
    <property type="match status" value="1"/>
</dbReference>
<evidence type="ECO:0000313" key="7">
    <source>
        <dbReference type="EMBL" id="KAL3863046.1"/>
    </source>
</evidence>
<sequence length="665" mass="76853">MTAADIFLISTRQYYVYYLHYIAQYGLQALLLLIYLCVLFILARLIEVIMPHEKGYLSRRLLDPMTITVQNLKALMEQRGVAYYSLVEKSEFSALVKASGDVSEEDVEAAITLQADDHVTPITQFAGGSDFNQQVEDAKDSVWLVEVVPSSENQSIAVDIWRPIQRKLTSLNVRFGRFDCSKDKSYCRKKNWSSSIRSKLVLAMPEQYKGQVYVRHITYTGQIETESIFKWVRQRFDLNIHSIGSYYTYQTNWLNYTSAFDPEVRAIFFSTMATVPMFFSALSVKFPGRVKMGFVNTRTKEGKYLVQNANISNATATYLIITAEKTFNYGYSRGEILNFHCLEFYLKTLYPSLNDMFILSTIVANTLGFFEISLTPERLITKMIRLCLCVVKFNVILCLCWAFFLKIYQLSLVETLVLWVIRTLRLITTTFIFSVIRKDVSFYFTHWTLLLFSYMTYLILISLIYEKKSSIHPSLSKQRTEDLTRPSDTFPSGVNSIVEAPVNSQAENFQADPLDAERDDPHPPDAERDDPHPPDAEHRIPESVFIPDTYLVQLLRDPLQHHVFSIISPTGIVLNYQLANQFHLEERIPDGYVEQLKTRIYSPDMLWEGFEHNDGCTICQEPFVLMESLTELPCLHRFHENCLVPWLREGKHSCPNCRQPSYVPV</sequence>
<reference evidence="7 8" key="1">
    <citation type="submission" date="2024-11" db="EMBL/GenBank/DDBJ databases">
        <title>Chromosome-level genome assembly of the freshwater bivalve Anodonta woodiana.</title>
        <authorList>
            <person name="Chen X."/>
        </authorList>
    </citation>
    <scope>NUCLEOTIDE SEQUENCE [LARGE SCALE GENOMIC DNA]</scope>
    <source>
        <strain evidence="7">MN2024</strain>
        <tissue evidence="7">Gills</tissue>
    </source>
</reference>
<gene>
    <name evidence="7" type="ORF">ACJMK2_004828</name>
</gene>
<dbReference type="EMBL" id="JBJQND010000010">
    <property type="protein sequence ID" value="KAL3863046.1"/>
    <property type="molecule type" value="Genomic_DNA"/>
</dbReference>
<feature type="transmembrane region" description="Helical" evidence="5">
    <location>
        <begin position="25"/>
        <end position="46"/>
    </location>
</feature>
<protein>
    <recommendedName>
        <fullName evidence="6">RING-type domain-containing protein</fullName>
    </recommendedName>
</protein>
<dbReference type="GO" id="GO:0008270">
    <property type="term" value="F:zinc ion binding"/>
    <property type="evidence" value="ECO:0007669"/>
    <property type="project" value="UniProtKB-KW"/>
</dbReference>
<organism evidence="7 8">
    <name type="scientific">Sinanodonta woodiana</name>
    <name type="common">Chinese pond mussel</name>
    <name type="synonym">Anodonta woodiana</name>
    <dbReference type="NCBI Taxonomy" id="1069815"/>
    <lineage>
        <taxon>Eukaryota</taxon>
        <taxon>Metazoa</taxon>
        <taxon>Spiralia</taxon>
        <taxon>Lophotrochozoa</taxon>
        <taxon>Mollusca</taxon>
        <taxon>Bivalvia</taxon>
        <taxon>Autobranchia</taxon>
        <taxon>Heteroconchia</taxon>
        <taxon>Palaeoheterodonta</taxon>
        <taxon>Unionida</taxon>
        <taxon>Unionoidea</taxon>
        <taxon>Unionidae</taxon>
        <taxon>Unioninae</taxon>
        <taxon>Sinanodonta</taxon>
    </lineage>
</organism>
<feature type="transmembrane region" description="Helical" evidence="5">
    <location>
        <begin position="416"/>
        <end position="436"/>
    </location>
</feature>
<feature type="region of interest" description="Disordered" evidence="4">
    <location>
        <begin position="513"/>
        <end position="539"/>
    </location>
</feature>
<accession>A0ABD3VN75</accession>
<keyword evidence="5" id="KW-1133">Transmembrane helix</keyword>
<dbReference type="PROSITE" id="PS50089">
    <property type="entry name" value="ZF_RING_2"/>
    <property type="match status" value="1"/>
</dbReference>
<feature type="transmembrane region" description="Helical" evidence="5">
    <location>
        <begin position="356"/>
        <end position="374"/>
    </location>
</feature>
<dbReference type="InterPro" id="IPR001841">
    <property type="entry name" value="Znf_RING"/>
</dbReference>
<name>A0ABD3VN75_SINWO</name>
<dbReference type="Gene3D" id="3.40.30.10">
    <property type="entry name" value="Glutaredoxin"/>
    <property type="match status" value="1"/>
</dbReference>
<evidence type="ECO:0000256" key="5">
    <source>
        <dbReference type="SAM" id="Phobius"/>
    </source>
</evidence>
<evidence type="ECO:0000256" key="1">
    <source>
        <dbReference type="ARBA" id="ARBA00022771"/>
    </source>
</evidence>
<evidence type="ECO:0000256" key="3">
    <source>
        <dbReference type="PROSITE-ProRule" id="PRU00175"/>
    </source>
</evidence>
<keyword evidence="5" id="KW-0812">Transmembrane</keyword>
<dbReference type="AlphaFoldDB" id="A0ABD3VN75"/>
<keyword evidence="1 3" id="KW-0863">Zinc-finger</keyword>
<evidence type="ECO:0000313" key="8">
    <source>
        <dbReference type="Proteomes" id="UP001634394"/>
    </source>
</evidence>
<keyword evidence="8" id="KW-1185">Reference proteome</keyword>
<dbReference type="Pfam" id="PF13639">
    <property type="entry name" value="zf-RING_2"/>
    <property type="match status" value="1"/>
</dbReference>
<keyword evidence="2" id="KW-0862">Zinc</keyword>
<feature type="compositionally biased region" description="Basic and acidic residues" evidence="4">
    <location>
        <begin position="515"/>
        <end position="539"/>
    </location>
</feature>